<dbReference type="Pfam" id="PF00931">
    <property type="entry name" value="NB-ARC"/>
    <property type="match status" value="1"/>
</dbReference>
<proteinExistence type="predicted"/>
<dbReference type="PANTHER" id="PTHR36766:SF44">
    <property type="entry name" value="NBS-CODING RESISTANCE GENE ANALOG"/>
    <property type="match status" value="1"/>
</dbReference>
<evidence type="ECO:0000313" key="4">
    <source>
        <dbReference type="EMBL" id="KAA8529819.1"/>
    </source>
</evidence>
<evidence type="ECO:0000313" key="5">
    <source>
        <dbReference type="Proteomes" id="UP000325577"/>
    </source>
</evidence>
<keyword evidence="1" id="KW-0433">Leucine-rich repeat</keyword>
<dbReference type="OrthoDB" id="646178at2759"/>
<accession>A0A5J5AHX9</accession>
<dbReference type="SUPFAM" id="SSF52540">
    <property type="entry name" value="P-loop containing nucleoside triphosphate hydrolases"/>
    <property type="match status" value="1"/>
</dbReference>
<dbReference type="AlphaFoldDB" id="A0A5J5AHX9"/>
<keyword evidence="5" id="KW-1185">Reference proteome</keyword>
<dbReference type="InterPro" id="IPR042197">
    <property type="entry name" value="Apaf_helical"/>
</dbReference>
<evidence type="ECO:0000259" key="3">
    <source>
        <dbReference type="Pfam" id="PF00931"/>
    </source>
</evidence>
<organism evidence="4 5">
    <name type="scientific">Nyssa sinensis</name>
    <dbReference type="NCBI Taxonomy" id="561372"/>
    <lineage>
        <taxon>Eukaryota</taxon>
        <taxon>Viridiplantae</taxon>
        <taxon>Streptophyta</taxon>
        <taxon>Embryophyta</taxon>
        <taxon>Tracheophyta</taxon>
        <taxon>Spermatophyta</taxon>
        <taxon>Magnoliopsida</taxon>
        <taxon>eudicotyledons</taxon>
        <taxon>Gunneridae</taxon>
        <taxon>Pentapetalae</taxon>
        <taxon>asterids</taxon>
        <taxon>Cornales</taxon>
        <taxon>Nyssaceae</taxon>
        <taxon>Nyssa</taxon>
    </lineage>
</organism>
<dbReference type="GO" id="GO:0043531">
    <property type="term" value="F:ADP binding"/>
    <property type="evidence" value="ECO:0007669"/>
    <property type="project" value="InterPro"/>
</dbReference>
<evidence type="ECO:0000256" key="2">
    <source>
        <dbReference type="ARBA" id="ARBA00022821"/>
    </source>
</evidence>
<reference evidence="4 5" key="1">
    <citation type="submission" date="2019-09" db="EMBL/GenBank/DDBJ databases">
        <title>A chromosome-level genome assembly of the Chinese tupelo Nyssa sinensis.</title>
        <authorList>
            <person name="Yang X."/>
            <person name="Kang M."/>
            <person name="Yang Y."/>
            <person name="Xiong H."/>
            <person name="Wang M."/>
            <person name="Zhang Z."/>
            <person name="Wang Z."/>
            <person name="Wu H."/>
            <person name="Ma T."/>
            <person name="Liu J."/>
            <person name="Xi Z."/>
        </authorList>
    </citation>
    <scope>NUCLEOTIDE SEQUENCE [LARGE SCALE GENOMIC DNA]</scope>
    <source>
        <strain evidence="4">J267</strain>
        <tissue evidence="4">Leaf</tissue>
    </source>
</reference>
<protein>
    <recommendedName>
        <fullName evidence="3">NB-ARC domain-containing protein</fullName>
    </recommendedName>
</protein>
<dbReference type="FunFam" id="3.40.50.300:FF:001091">
    <property type="entry name" value="Probable disease resistance protein At1g61300"/>
    <property type="match status" value="1"/>
</dbReference>
<sequence>MADIGGSSRVNTSKADEEIVVGFDNEIMMIKEQLTGGKKQQEVVSIIGMAGLGKTTLPRKVYDDPFIEYHFYIRAWSYVSQDYRKRDLLLGILSYVIELTDEMHEMSDEELSLKLKKGLMGRRYLIVMDDIWSVDASDCLKRSFPDDNNGSRIMFTSQLKDVALHAKPDSHLHCLRFLTEDESWFLFQQKAFGKETCPLWLMGIGMEITKKCLGLPLAIVVTARSSCQNRKEFSIVGESCKKWINVIEYPCFGDPAISDDSPSLMADLQTISQVVMVKHIGRATMS</sequence>
<dbReference type="PRINTS" id="PR00364">
    <property type="entry name" value="DISEASERSIST"/>
</dbReference>
<dbReference type="InterPro" id="IPR027417">
    <property type="entry name" value="P-loop_NTPase"/>
</dbReference>
<feature type="domain" description="NB-ARC" evidence="3">
    <location>
        <begin position="26"/>
        <end position="196"/>
    </location>
</feature>
<dbReference type="Gene3D" id="1.10.8.430">
    <property type="entry name" value="Helical domain of apoptotic protease-activating factors"/>
    <property type="match status" value="1"/>
</dbReference>
<dbReference type="EMBL" id="CM018044">
    <property type="protein sequence ID" value="KAA8529819.1"/>
    <property type="molecule type" value="Genomic_DNA"/>
</dbReference>
<name>A0A5J5AHX9_9ASTE</name>
<gene>
    <name evidence="4" type="ORF">F0562_034353</name>
</gene>
<dbReference type="GO" id="GO:0006952">
    <property type="term" value="P:defense response"/>
    <property type="evidence" value="ECO:0007669"/>
    <property type="project" value="UniProtKB-KW"/>
</dbReference>
<evidence type="ECO:0000256" key="1">
    <source>
        <dbReference type="ARBA" id="ARBA00022614"/>
    </source>
</evidence>
<dbReference type="Gene3D" id="3.40.50.300">
    <property type="entry name" value="P-loop containing nucleotide triphosphate hydrolases"/>
    <property type="match status" value="1"/>
</dbReference>
<dbReference type="PANTHER" id="PTHR36766">
    <property type="entry name" value="PLANT BROAD-SPECTRUM MILDEW RESISTANCE PROTEIN RPW8"/>
    <property type="match status" value="1"/>
</dbReference>
<dbReference type="InterPro" id="IPR002182">
    <property type="entry name" value="NB-ARC"/>
</dbReference>
<dbReference type="Proteomes" id="UP000325577">
    <property type="component" value="Linkage Group LG20"/>
</dbReference>
<keyword evidence="2" id="KW-0611">Plant defense</keyword>